<keyword evidence="3" id="KW-1185">Reference proteome</keyword>
<organism evidence="2 3">
    <name type="scientific">Moniliophthora roreri (strain MCA 2997)</name>
    <name type="common">Cocoa frosty pod rot fungus</name>
    <name type="synonym">Crinipellis roreri</name>
    <dbReference type="NCBI Taxonomy" id="1381753"/>
    <lineage>
        <taxon>Eukaryota</taxon>
        <taxon>Fungi</taxon>
        <taxon>Dikarya</taxon>
        <taxon>Basidiomycota</taxon>
        <taxon>Agaricomycotina</taxon>
        <taxon>Agaricomycetes</taxon>
        <taxon>Agaricomycetidae</taxon>
        <taxon>Agaricales</taxon>
        <taxon>Marasmiineae</taxon>
        <taxon>Marasmiaceae</taxon>
        <taxon>Moniliophthora</taxon>
    </lineage>
</organism>
<dbReference type="Proteomes" id="UP000017559">
    <property type="component" value="Unassembled WGS sequence"/>
</dbReference>
<evidence type="ECO:0000313" key="3">
    <source>
        <dbReference type="Proteomes" id="UP000017559"/>
    </source>
</evidence>
<dbReference type="AlphaFoldDB" id="V2WSK6"/>
<sequence>MSTASQLKDDGNKAFRARLFSRAEKLYSKAEQIDPLEPFYPSNLSAALFEQARYVDTIKAIARSYSKISEDSTKDKLIPKLSTRLAKSLSLSGRNGTLTPQVLAENAGIIRELGAFPELQDTIPECKRAWQEWRRVERNLERVKLGAKEAWRRLASIPIRKRCPQPSVEFYAVGHDEPMSILEDWGPEDELKRPLDLHSMSNEELGHIAIFFAGVGDARHVLASVIGLNRLQRTLDEEKKRALNVHFTLNDIHPQALARDLCLFALLDQVAHIQNDSRIEAELRMTLLCMWMGLLLPKYCLDRLKETMSSLKTRLQKTPPDLPSWLYVVPSSIPVIIRSLDFWNSATPKHFTIKDILLGHERDQKKDTNSFLNNPVASSNFRSKLEESKREREMETRKSIEEMPDEQIIGYMEGLPEVVACPGTGQPAKRRKWLAHAREEILQSVLVMKENNGFSGPLELVNEEVILSLYPVFIPPSVLRSSEHPSVDKLWNSMRGDRSGEIGEVKRAMLAHILKYWKPNITLESKTRVDMTTDIDSIGNIVQIDYFNDRMKLYETKKIDADCPSYSIVSIFFDAVNDSLAQLSGHIKLEILLGEYNGELIKMRNGDDVEDRPESFPRQYTRMWLSNIPDYIGGPLAIAILTMPSLQDKDYASVAGNCLLNTSLWDSGEHYVFNYTHLDCKEFERFFGSRIVAMTPDYGVTEYAHSRDSLPLPVEQLPSRAELWDWLTRTLLGIIAAGSTGRDIAIRVQFPHTLTIFIWLLIRLHQIGYPSHWLSDYLHTLVHDQLITEVVEYRGHAPIPMSHKGKRGPSRKLNLDPWRIEFETLLALTSEALPILPPLPDDFAQQAMDIATFEAPTPHFGFVTMSLAHGFHTVFMLIIHRSGTGVEDLTIPEILERRRVSKGDVHIVTAVDQLALGEKTIRWRMSRPRMSKMQQEKWELSVYRHDVHEYSMNSVPITQWKEVKA</sequence>
<dbReference type="SUPFAM" id="SSF48452">
    <property type="entry name" value="TPR-like"/>
    <property type="match status" value="1"/>
</dbReference>
<dbReference type="InterPro" id="IPR011990">
    <property type="entry name" value="TPR-like_helical_dom_sf"/>
</dbReference>
<protein>
    <recommendedName>
        <fullName evidence="1">DUF4470 domain-containing protein</fullName>
    </recommendedName>
</protein>
<dbReference type="HOGENOM" id="CLU_017710_0_0_1"/>
<dbReference type="STRING" id="1381753.V2WSK6"/>
<dbReference type="InterPro" id="IPR027974">
    <property type="entry name" value="DUF4470"/>
</dbReference>
<proteinExistence type="predicted"/>
<dbReference type="KEGG" id="mrr:Moror_823"/>
<dbReference type="EMBL" id="AWSO01000507">
    <property type="protein sequence ID" value="ESK89838.1"/>
    <property type="molecule type" value="Genomic_DNA"/>
</dbReference>
<reference evidence="2 3" key="1">
    <citation type="journal article" date="2014" name="BMC Genomics">
        <title>Genome and secretome analysis of the hemibiotrophic fungal pathogen, Moniliophthora roreri, which causes frosty pod rot disease of cacao: mechanisms of the biotrophic and necrotrophic phases.</title>
        <authorList>
            <person name="Meinhardt L.W."/>
            <person name="Costa G.G.L."/>
            <person name="Thomazella D.P.T."/>
            <person name="Teixeira P.J.P.L."/>
            <person name="Carazzolle M.F."/>
            <person name="Schuster S.C."/>
            <person name="Carlson J.E."/>
            <person name="Guiltinan M.J."/>
            <person name="Mieczkowski P."/>
            <person name="Farmer A."/>
            <person name="Ramaraj T."/>
            <person name="Crozier J."/>
            <person name="Davis R.E."/>
            <person name="Shao J."/>
            <person name="Melnick R.L."/>
            <person name="Pereira G.A.G."/>
            <person name="Bailey B.A."/>
        </authorList>
    </citation>
    <scope>NUCLEOTIDE SEQUENCE [LARGE SCALE GENOMIC DNA]</scope>
    <source>
        <strain evidence="2 3">MCA 2997</strain>
    </source>
</reference>
<feature type="domain" description="DUF4470" evidence="1">
    <location>
        <begin position="174"/>
        <end position="280"/>
    </location>
</feature>
<comment type="caution">
    <text evidence="2">The sequence shown here is derived from an EMBL/GenBank/DDBJ whole genome shotgun (WGS) entry which is preliminary data.</text>
</comment>
<evidence type="ECO:0000259" key="1">
    <source>
        <dbReference type="Pfam" id="PF14737"/>
    </source>
</evidence>
<evidence type="ECO:0000313" key="2">
    <source>
        <dbReference type="EMBL" id="ESK89838.1"/>
    </source>
</evidence>
<accession>V2WSK6</accession>
<dbReference type="Gene3D" id="1.25.40.10">
    <property type="entry name" value="Tetratricopeptide repeat domain"/>
    <property type="match status" value="1"/>
</dbReference>
<dbReference type="OrthoDB" id="2423701at2759"/>
<dbReference type="Pfam" id="PF14737">
    <property type="entry name" value="DUF4470"/>
    <property type="match status" value="1"/>
</dbReference>
<gene>
    <name evidence="2" type="ORF">Moror_823</name>
</gene>
<name>V2WSK6_MONRO</name>